<organism evidence="3 4">
    <name type="scientific">Actinomycetospora endophytica</name>
    <dbReference type="NCBI Taxonomy" id="2291215"/>
    <lineage>
        <taxon>Bacteria</taxon>
        <taxon>Bacillati</taxon>
        <taxon>Actinomycetota</taxon>
        <taxon>Actinomycetes</taxon>
        <taxon>Pseudonocardiales</taxon>
        <taxon>Pseudonocardiaceae</taxon>
        <taxon>Actinomycetospora</taxon>
    </lineage>
</organism>
<evidence type="ECO:0000313" key="4">
    <source>
        <dbReference type="Proteomes" id="UP001199469"/>
    </source>
</evidence>
<reference evidence="3 4" key="1">
    <citation type="submission" date="2021-11" db="EMBL/GenBank/DDBJ databases">
        <title>Draft genome sequence of Actinomycetospora sp. SF1 isolated from the rhizosphere soil.</title>
        <authorList>
            <person name="Duangmal K."/>
            <person name="Chantavorakit T."/>
        </authorList>
    </citation>
    <scope>NUCLEOTIDE SEQUENCE [LARGE SCALE GENOMIC DNA]</scope>
    <source>
        <strain evidence="3 4">TBRC 5722</strain>
    </source>
</reference>
<dbReference type="PANTHER" id="PTHR43477">
    <property type="entry name" value="DIHYDROANTICAPSIN 7-DEHYDROGENASE"/>
    <property type="match status" value="1"/>
</dbReference>
<gene>
    <name evidence="3" type="ORF">LQ327_16115</name>
</gene>
<dbReference type="NCBIfam" id="NF005559">
    <property type="entry name" value="PRK07231.1"/>
    <property type="match status" value="1"/>
</dbReference>
<dbReference type="Proteomes" id="UP001199469">
    <property type="component" value="Unassembled WGS sequence"/>
</dbReference>
<dbReference type="InterPro" id="IPR051122">
    <property type="entry name" value="SDR_DHRS6-like"/>
</dbReference>
<proteinExistence type="inferred from homology"/>
<dbReference type="RefSeq" id="WP_230735453.1">
    <property type="nucleotide sequence ID" value="NZ_JAJNDB010000003.1"/>
</dbReference>
<evidence type="ECO:0000256" key="1">
    <source>
        <dbReference type="ARBA" id="ARBA00006484"/>
    </source>
</evidence>
<dbReference type="SUPFAM" id="SSF51735">
    <property type="entry name" value="NAD(P)-binding Rossmann-fold domains"/>
    <property type="match status" value="1"/>
</dbReference>
<protein>
    <submittedName>
        <fullName evidence="3">SDR family oxidoreductase</fullName>
    </submittedName>
</protein>
<keyword evidence="2" id="KW-0560">Oxidoreductase</keyword>
<comment type="similarity">
    <text evidence="1">Belongs to the short-chain dehydrogenases/reductases (SDR) family.</text>
</comment>
<dbReference type="InterPro" id="IPR036291">
    <property type="entry name" value="NAD(P)-bd_dom_sf"/>
</dbReference>
<dbReference type="EMBL" id="JAJNDB010000003">
    <property type="protein sequence ID" value="MCD2194898.1"/>
    <property type="molecule type" value="Genomic_DNA"/>
</dbReference>
<dbReference type="InterPro" id="IPR002347">
    <property type="entry name" value="SDR_fam"/>
</dbReference>
<comment type="caution">
    <text evidence="3">The sequence shown here is derived from an EMBL/GenBank/DDBJ whole genome shotgun (WGS) entry which is preliminary data.</text>
</comment>
<dbReference type="InterPro" id="IPR020904">
    <property type="entry name" value="Sc_DH/Rdtase_CS"/>
</dbReference>
<dbReference type="PROSITE" id="PS51257">
    <property type="entry name" value="PROKAR_LIPOPROTEIN"/>
    <property type="match status" value="1"/>
</dbReference>
<accession>A0ABS8P9K2</accession>
<dbReference type="Gene3D" id="3.40.50.720">
    <property type="entry name" value="NAD(P)-binding Rossmann-like Domain"/>
    <property type="match status" value="1"/>
</dbReference>
<keyword evidence="4" id="KW-1185">Reference proteome</keyword>
<dbReference type="PRINTS" id="PR00080">
    <property type="entry name" value="SDRFAMILY"/>
</dbReference>
<name>A0ABS8P9K2_9PSEU</name>
<dbReference type="Pfam" id="PF13561">
    <property type="entry name" value="adh_short_C2"/>
    <property type="match status" value="1"/>
</dbReference>
<sequence length="252" mass="26469">MTRLQDKNVVITGAAGGQGAAACRAFLAEGANVLGTDLDEAALTALTKELDTDGRFTAVAADASTGTGTAQIATAARERFDRVDALYNNHGIILGKPLLDTTEEEWDRVHDVDLKSVFLLTKQIAPLMQSHGGSIINVSSVGGLVAFGNMAAYGAAKGGLAMFSKVAAVDLAPWNIRVNAICPGVIDTQMPRNFVSGLADRDEIWRGFEQGHLTGRLGRADEIVGLAVYLASDESTFMTGSVITIDGGWSVQ</sequence>
<evidence type="ECO:0000313" key="3">
    <source>
        <dbReference type="EMBL" id="MCD2194898.1"/>
    </source>
</evidence>
<dbReference type="CDD" id="cd05233">
    <property type="entry name" value="SDR_c"/>
    <property type="match status" value="1"/>
</dbReference>
<dbReference type="PROSITE" id="PS00061">
    <property type="entry name" value="ADH_SHORT"/>
    <property type="match status" value="1"/>
</dbReference>
<dbReference type="PRINTS" id="PR00081">
    <property type="entry name" value="GDHRDH"/>
</dbReference>
<dbReference type="PANTHER" id="PTHR43477:SF1">
    <property type="entry name" value="DIHYDROANTICAPSIN 7-DEHYDROGENASE"/>
    <property type="match status" value="1"/>
</dbReference>
<evidence type="ECO:0000256" key="2">
    <source>
        <dbReference type="ARBA" id="ARBA00023002"/>
    </source>
</evidence>